<dbReference type="InterPro" id="IPR034683">
    <property type="entry name" value="IspD/TarI"/>
</dbReference>
<protein>
    <recommendedName>
        <fullName evidence="11">Bifunctional enzyme IspD/IspF</fullName>
    </recommendedName>
    <domain>
        <recommendedName>
            <fullName evidence="11">2-C-methyl-D-erythritol 4-phosphate cytidylyltransferase</fullName>
            <ecNumber evidence="11">2.7.7.60</ecNumber>
        </recommendedName>
        <alternativeName>
            <fullName evidence="11">4-diphosphocytidyl-2C-methyl-D-erythritol synthase</fullName>
        </alternativeName>
        <alternativeName>
            <fullName evidence="11">MEP cytidylyltransferase</fullName>
            <shortName evidence="11">MCT</shortName>
        </alternativeName>
    </domain>
    <domain>
        <recommendedName>
            <fullName evidence="11">2-C-methyl-D-erythritol 2,4-cyclodiphosphate synthase</fullName>
            <shortName evidence="11">MECDP-synthase</shortName>
            <shortName evidence="11">MECPP-synthase</shortName>
            <shortName evidence="11">MECPS</shortName>
            <ecNumber evidence="11">4.6.1.12</ecNumber>
        </recommendedName>
    </domain>
</protein>
<evidence type="ECO:0000256" key="6">
    <source>
        <dbReference type="ARBA" id="ARBA00022695"/>
    </source>
</evidence>
<dbReference type="InterPro" id="IPR050088">
    <property type="entry name" value="IspD/TarI_cytidylyltransf_bact"/>
</dbReference>
<keyword evidence="10 11" id="KW-0511">Multifunctional enzyme</keyword>
<comment type="similarity">
    <text evidence="11">In the N-terminal section; belongs to the IspD/TarI cytidylyltransferase family. IspD subfamily.</text>
</comment>
<feature type="region of interest" description="2-C-methyl-D-erythritol 4-phosphate cytidylyltransferase" evidence="11">
    <location>
        <begin position="1"/>
        <end position="244"/>
    </location>
</feature>
<dbReference type="SUPFAM" id="SSF53448">
    <property type="entry name" value="Nucleotide-diphospho-sugar transferases"/>
    <property type="match status" value="1"/>
</dbReference>
<dbReference type="SUPFAM" id="SSF69765">
    <property type="entry name" value="IpsF-like"/>
    <property type="match status" value="1"/>
</dbReference>
<dbReference type="PROSITE" id="PS01350">
    <property type="entry name" value="ISPF"/>
    <property type="match status" value="1"/>
</dbReference>
<feature type="site" description="Transition state stabilizer" evidence="11">
    <location>
        <position position="277"/>
    </location>
</feature>
<dbReference type="FunFam" id="3.90.550.10:FF:000003">
    <property type="entry name" value="2-C-methyl-D-erythritol 4-phosphate cytidylyltransferase"/>
    <property type="match status" value="1"/>
</dbReference>
<comment type="catalytic activity">
    <reaction evidence="1 11">
        <text>4-CDP-2-C-methyl-D-erythritol 2-phosphate = 2-C-methyl-D-erythritol 2,4-cyclic diphosphate + CMP</text>
        <dbReference type="Rhea" id="RHEA:23864"/>
        <dbReference type="ChEBI" id="CHEBI:57919"/>
        <dbReference type="ChEBI" id="CHEBI:58483"/>
        <dbReference type="ChEBI" id="CHEBI:60377"/>
        <dbReference type="EC" id="4.6.1.12"/>
    </reaction>
</comment>
<dbReference type="PANTHER" id="PTHR32125">
    <property type="entry name" value="2-C-METHYL-D-ERYTHRITOL 4-PHOSPHATE CYTIDYLYLTRANSFERASE, CHLOROPLASTIC"/>
    <property type="match status" value="1"/>
</dbReference>
<dbReference type="InterPro" id="IPR029044">
    <property type="entry name" value="Nucleotide-diphossugar_trans"/>
</dbReference>
<feature type="domain" description="2-C-methyl-D-erythritol 2,4-cyclodiphosphate synthase" evidence="12">
    <location>
        <begin position="244"/>
        <end position="395"/>
    </location>
</feature>
<dbReference type="NCBIfam" id="TIGR00151">
    <property type="entry name" value="ispF"/>
    <property type="match status" value="1"/>
</dbReference>
<comment type="caution">
    <text evidence="13">The sequence shown here is derived from an EMBL/GenBank/DDBJ whole genome shotgun (WGS) entry which is preliminary data.</text>
</comment>
<feature type="site" description="Positions MEP for the nucleophilic attack" evidence="11">
    <location>
        <position position="164"/>
    </location>
</feature>
<dbReference type="HAMAP" id="MF_00108">
    <property type="entry name" value="IspD"/>
    <property type="match status" value="1"/>
</dbReference>
<evidence type="ECO:0000313" key="18">
    <source>
        <dbReference type="Proteomes" id="UP000288892"/>
    </source>
</evidence>
<dbReference type="PANTHER" id="PTHR32125:SF4">
    <property type="entry name" value="2-C-METHYL-D-ERYTHRITOL 4-PHOSPHATE CYTIDYLYLTRANSFERASE, CHLOROPLASTIC"/>
    <property type="match status" value="1"/>
</dbReference>
<feature type="binding site" evidence="11">
    <location>
        <begin position="277"/>
        <end position="278"/>
    </location>
    <ligand>
        <name>4-CDP-2-C-methyl-D-erythritol 2-phosphate</name>
        <dbReference type="ChEBI" id="CHEBI:57919"/>
    </ligand>
</feature>
<evidence type="ECO:0000259" key="12">
    <source>
        <dbReference type="Pfam" id="PF02542"/>
    </source>
</evidence>
<dbReference type="UniPathway" id="UPA00056">
    <property type="reaction ID" value="UER00093"/>
</dbReference>
<dbReference type="GO" id="GO:0050518">
    <property type="term" value="F:2-C-methyl-D-erythritol 4-phosphate cytidylyltransferase activity"/>
    <property type="evidence" value="ECO:0007669"/>
    <property type="project" value="UniProtKB-UniRule"/>
</dbReference>
<accession>A0A3S3R0A2</accession>
<evidence type="ECO:0000256" key="2">
    <source>
        <dbReference type="ARBA" id="ARBA00001968"/>
    </source>
</evidence>
<feature type="binding site" evidence="11">
    <location>
        <position position="253"/>
    </location>
    <ligand>
        <name>a divalent metal cation</name>
        <dbReference type="ChEBI" id="CHEBI:60240"/>
    </ligand>
</feature>
<evidence type="ECO:0000313" key="17">
    <source>
        <dbReference type="Proteomes" id="UP000287615"/>
    </source>
</evidence>
<keyword evidence="8 11" id="KW-0414">Isoprene biosynthesis</keyword>
<comment type="similarity">
    <text evidence="11">In the C-terminal section; belongs to the IspF family.</text>
</comment>
<evidence type="ECO:0000313" key="15">
    <source>
        <dbReference type="EMBL" id="RWX52380.1"/>
    </source>
</evidence>
<keyword evidence="18" id="KW-1185">Reference proteome</keyword>
<evidence type="ECO:0000256" key="3">
    <source>
        <dbReference type="ARBA" id="ARBA00004709"/>
    </source>
</evidence>
<dbReference type="InterPro" id="IPR003526">
    <property type="entry name" value="MECDP_synthase"/>
</dbReference>
<dbReference type="FunFam" id="3.30.1330.50:FF:000001">
    <property type="entry name" value="2-C-methyl-D-erythritol 2,4-cyclodiphosphate synthase"/>
    <property type="match status" value="1"/>
</dbReference>
<feature type="binding site" evidence="11">
    <location>
        <begin position="304"/>
        <end position="308"/>
    </location>
    <ligand>
        <name>4-CDP-2-C-methyl-D-erythritol 2-phosphate</name>
        <dbReference type="ChEBI" id="CHEBI:57919"/>
    </ligand>
</feature>
<dbReference type="Pfam" id="PF01128">
    <property type="entry name" value="IspD"/>
    <property type="match status" value="1"/>
</dbReference>
<keyword evidence="6 11" id="KW-0548">Nucleotidyltransferase</keyword>
<dbReference type="NCBIfam" id="TIGR00453">
    <property type="entry name" value="ispD"/>
    <property type="match status" value="1"/>
</dbReference>
<dbReference type="Pfam" id="PF02542">
    <property type="entry name" value="YgbB"/>
    <property type="match status" value="1"/>
</dbReference>
<feature type="site" description="Transition state stabilizer" evidence="11">
    <location>
        <position position="374"/>
    </location>
</feature>
<dbReference type="EMBL" id="MTKQ01000185">
    <property type="protein sequence ID" value="RWX47040.1"/>
    <property type="molecule type" value="Genomic_DNA"/>
</dbReference>
<dbReference type="InterPro" id="IPR026596">
    <property type="entry name" value="IspD/F"/>
</dbReference>
<feature type="binding site" evidence="11">
    <location>
        <begin position="299"/>
        <end position="301"/>
    </location>
    <ligand>
        <name>4-CDP-2-C-methyl-D-erythritol 2-phosphate</name>
        <dbReference type="ChEBI" id="CHEBI:57919"/>
    </ligand>
</feature>
<comment type="catalytic activity">
    <reaction evidence="11">
        <text>2-C-methyl-D-erythritol 4-phosphate + CTP + H(+) = 4-CDP-2-C-methyl-D-erythritol + diphosphate</text>
        <dbReference type="Rhea" id="RHEA:13429"/>
        <dbReference type="ChEBI" id="CHEBI:15378"/>
        <dbReference type="ChEBI" id="CHEBI:33019"/>
        <dbReference type="ChEBI" id="CHEBI:37563"/>
        <dbReference type="ChEBI" id="CHEBI:57823"/>
        <dbReference type="ChEBI" id="CHEBI:58262"/>
        <dbReference type="EC" id="2.7.7.60"/>
    </reaction>
</comment>
<keyword evidence="7 11" id="KW-0479">Metal-binding</keyword>
<feature type="binding site" evidence="11">
    <location>
        <position position="251"/>
    </location>
    <ligand>
        <name>a divalent metal cation</name>
        <dbReference type="ChEBI" id="CHEBI:60240"/>
    </ligand>
</feature>
<keyword evidence="9 11" id="KW-0456">Lyase</keyword>
<name>A0A3S3R0A2_9BACT</name>
<evidence type="ECO:0000313" key="14">
    <source>
        <dbReference type="EMBL" id="RWX50546.1"/>
    </source>
</evidence>
<feature type="binding site" evidence="11">
    <location>
        <begin position="251"/>
        <end position="253"/>
    </location>
    <ligand>
        <name>4-CDP-2-C-methyl-D-erythritol 2-phosphate</name>
        <dbReference type="ChEBI" id="CHEBI:57919"/>
    </ligand>
</feature>
<evidence type="ECO:0000256" key="9">
    <source>
        <dbReference type="ARBA" id="ARBA00023239"/>
    </source>
</evidence>
<dbReference type="HAMAP" id="MF_01520">
    <property type="entry name" value="IspDF"/>
    <property type="match status" value="1"/>
</dbReference>
<dbReference type="GO" id="GO:0019288">
    <property type="term" value="P:isopentenyl diphosphate biosynthetic process, methylerythritol 4-phosphate pathway"/>
    <property type="evidence" value="ECO:0007669"/>
    <property type="project" value="UniProtKB-UniRule"/>
</dbReference>
<dbReference type="CDD" id="cd02516">
    <property type="entry name" value="CDP-ME_synthetase"/>
    <property type="match status" value="1"/>
</dbReference>
<feature type="binding site" evidence="11">
    <location>
        <begin position="373"/>
        <end position="376"/>
    </location>
    <ligand>
        <name>4-CDP-2-C-methyl-D-erythritol 2-phosphate</name>
        <dbReference type="ChEBI" id="CHEBI:57919"/>
    </ligand>
</feature>
<dbReference type="Gene3D" id="3.30.1330.50">
    <property type="entry name" value="2-C-methyl-D-erythritol 2,4-cyclodiphosphate synthase"/>
    <property type="match status" value="1"/>
</dbReference>
<dbReference type="InterPro" id="IPR020555">
    <property type="entry name" value="MECDP_synthase_CS"/>
</dbReference>
<evidence type="ECO:0000256" key="8">
    <source>
        <dbReference type="ARBA" id="ARBA00023229"/>
    </source>
</evidence>
<feature type="site" description="Transition state stabilizer" evidence="11">
    <location>
        <position position="22"/>
    </location>
</feature>
<dbReference type="InterPro" id="IPR036571">
    <property type="entry name" value="MECDP_synthase_sf"/>
</dbReference>
<comment type="similarity">
    <text evidence="4">Belongs to the IspF family.</text>
</comment>
<comment type="function">
    <text evidence="11">Bifunctional enzyme that catalyzes the formation of 4-diphosphocytidyl-2-C-methyl-D-erythritol from CTP and 2-C-methyl-D-erythritol 4-phosphate (MEP) (IspD), and catalyzes the conversion of 4-diphosphocytidyl-2-C-methyl-D-erythritol 2-phosphate (CDP-ME2P) to 2-C-methyl-D-erythritol 2,4-cyclodiphosphate (ME-CPP) with a corresponding release of cytidine 5-monophosphate (CMP) (IspF).</text>
</comment>
<comment type="cofactor">
    <cofactor evidence="2 11">
        <name>a divalent metal cation</name>
        <dbReference type="ChEBI" id="CHEBI:60240"/>
    </cofactor>
</comment>
<feature type="site" description="Transition state stabilizer" evidence="11">
    <location>
        <position position="29"/>
    </location>
</feature>
<dbReference type="GO" id="GO:0016114">
    <property type="term" value="P:terpenoid biosynthetic process"/>
    <property type="evidence" value="ECO:0007669"/>
    <property type="project" value="InterPro"/>
</dbReference>
<dbReference type="EMBL" id="MTKS01000016">
    <property type="protein sequence ID" value="RWX52380.1"/>
    <property type="molecule type" value="Genomic_DNA"/>
</dbReference>
<comment type="caution">
    <text evidence="11">Lacks conserved residue(s) required for the propagation of feature annotation.</text>
</comment>
<feature type="binding site" evidence="11">
    <location>
        <position position="383"/>
    </location>
    <ligand>
        <name>4-CDP-2-C-methyl-D-erythritol 2-phosphate</name>
        <dbReference type="ChEBI" id="CHEBI:57919"/>
    </ligand>
</feature>
<dbReference type="Proteomes" id="UP000286862">
    <property type="component" value="Unassembled WGS sequence"/>
</dbReference>
<dbReference type="GO" id="GO:0046872">
    <property type="term" value="F:metal ion binding"/>
    <property type="evidence" value="ECO:0007669"/>
    <property type="project" value="UniProtKB-KW"/>
</dbReference>
<dbReference type="EC" id="2.7.7.60" evidence="11"/>
<evidence type="ECO:0000256" key="5">
    <source>
        <dbReference type="ARBA" id="ARBA00022679"/>
    </source>
</evidence>
<dbReference type="EC" id="4.6.1.12" evidence="11"/>
<dbReference type="Gene3D" id="3.90.550.10">
    <property type="entry name" value="Spore Coat Polysaccharide Biosynthesis Protein SpsA, Chain A"/>
    <property type="match status" value="1"/>
</dbReference>
<keyword evidence="5 11" id="KW-0808">Transferase</keyword>
<evidence type="ECO:0000256" key="4">
    <source>
        <dbReference type="ARBA" id="ARBA00008480"/>
    </source>
</evidence>
<dbReference type="HAMAP" id="MF_00107">
    <property type="entry name" value="IspF"/>
    <property type="match status" value="1"/>
</dbReference>
<dbReference type="Proteomes" id="UP000288892">
    <property type="component" value="Unassembled WGS sequence"/>
</dbReference>
<feature type="region of interest" description="2-C-methyl-D-erythritol 2,4-cyclodiphosphate synthase" evidence="11">
    <location>
        <begin position="245"/>
        <end position="399"/>
    </location>
</feature>
<dbReference type="InterPro" id="IPR001228">
    <property type="entry name" value="IspD"/>
</dbReference>
<sequence>MNEYDIPPTIAAIIPAAGFGTRMGAAIPKQFLELAGEPVFVRTLRVFLAHPEIHIIVLVLPPEQLQSGKEQLLPFLTPEQQGKMLYTTGGEARQHSVQNGMKALPASIERIFVHDGARPLVSAEIIDRCLAGIEEHGAVIAAVPVKDTLKEVEDGTEIIGTVDRSQLWHAQTPQAMDLHLLERAYEYAAATEFIGTDEASLLEHAGVSVSVVMGSEENIKITRPEDLRIAATLLRENQEGETAMRIGHGFDAHRLVEGRKLILGGVDIPYELGLAGHSDADVLVHALMDALLGALGAGDIGRHFPDTDEQYRGADSLTLLERVIALVKAKKMRLVNADITVVCQQPKLAPHLATMQANLREVCRAEEINIKATTTEEMGYTGRGEGITAHAVVLLTKTA</sequence>
<evidence type="ECO:0000256" key="1">
    <source>
        <dbReference type="ARBA" id="ARBA00000200"/>
    </source>
</evidence>
<feature type="binding site" evidence="11">
    <location>
        <position position="380"/>
    </location>
    <ligand>
        <name>4-CDP-2-C-methyl-D-erythritol 2-phosphate</name>
        <dbReference type="ChEBI" id="CHEBI:57919"/>
    </ligand>
</feature>
<organism evidence="13 16">
    <name type="scientific">Candidatus Electrothrix marina</name>
    <dbReference type="NCBI Taxonomy" id="1859130"/>
    <lineage>
        <taxon>Bacteria</taxon>
        <taxon>Pseudomonadati</taxon>
        <taxon>Thermodesulfobacteriota</taxon>
        <taxon>Desulfobulbia</taxon>
        <taxon>Desulfobulbales</taxon>
        <taxon>Desulfobulbaceae</taxon>
        <taxon>Candidatus Electrothrix</taxon>
    </lineage>
</organism>
<evidence type="ECO:0000256" key="10">
    <source>
        <dbReference type="ARBA" id="ARBA00023268"/>
    </source>
</evidence>
<feature type="binding site" evidence="11">
    <location>
        <position position="285"/>
    </location>
    <ligand>
        <name>a divalent metal cation</name>
        <dbReference type="ChEBI" id="CHEBI:60240"/>
    </ligand>
</feature>
<dbReference type="EMBL" id="MTKR01000059">
    <property type="protein sequence ID" value="RWX50546.1"/>
    <property type="molecule type" value="Genomic_DNA"/>
</dbReference>
<dbReference type="GO" id="GO:0008685">
    <property type="term" value="F:2-C-methyl-D-erythritol 2,4-cyclodiphosphate synthase activity"/>
    <property type="evidence" value="ECO:0007669"/>
    <property type="project" value="UniProtKB-UniRule"/>
</dbReference>
<gene>
    <name evidence="11" type="primary">ispDF</name>
    <name evidence="13" type="ORF">VT99_11852</name>
    <name evidence="14" type="ORF">VU00_10592</name>
    <name evidence="15" type="ORF">VU01_101615</name>
</gene>
<evidence type="ECO:0000256" key="11">
    <source>
        <dbReference type="HAMAP-Rule" id="MF_01520"/>
    </source>
</evidence>
<proteinExistence type="inferred from homology"/>
<evidence type="ECO:0000313" key="16">
    <source>
        <dbReference type="Proteomes" id="UP000286862"/>
    </source>
</evidence>
<dbReference type="AlphaFoldDB" id="A0A3S3R0A2"/>
<feature type="site" description="Positions MEP for the nucleophilic attack" evidence="11">
    <location>
        <position position="220"/>
    </location>
</feature>
<comment type="pathway">
    <text evidence="11">Isoprenoid biosynthesis; isopentenyl diphosphate biosynthesis via DXP pathway; isopentenyl diphosphate from 1-deoxy-D-xylulose 5-phosphate: step 2/6.</text>
</comment>
<evidence type="ECO:0000256" key="7">
    <source>
        <dbReference type="ARBA" id="ARBA00022723"/>
    </source>
</evidence>
<dbReference type="Proteomes" id="UP000287615">
    <property type="component" value="Unassembled WGS sequence"/>
</dbReference>
<evidence type="ECO:0000313" key="13">
    <source>
        <dbReference type="EMBL" id="RWX47040.1"/>
    </source>
</evidence>
<comment type="pathway">
    <text evidence="3 11">Isoprenoid biosynthesis; isopentenyl diphosphate biosynthesis via DXP pathway; isopentenyl diphosphate from 1-deoxy-D-xylulose 5-phosphate: step 4/6.</text>
</comment>
<dbReference type="CDD" id="cd00554">
    <property type="entry name" value="MECDP_synthase"/>
    <property type="match status" value="1"/>
</dbReference>
<reference evidence="16 17" key="1">
    <citation type="submission" date="2017-01" db="EMBL/GenBank/DDBJ databases">
        <title>The cable genome- insights into the physiology and evolution of filamentous bacteria capable of sulfide oxidation via long distance electron transfer.</title>
        <authorList>
            <person name="Schreiber L."/>
            <person name="Bjerg J.T."/>
            <person name="Boggild A."/>
            <person name="Van De Vossenberg J."/>
            <person name="Meysman F."/>
            <person name="Nielsen L.P."/>
            <person name="Schramm A."/>
            <person name="Kjeldsen K.U."/>
        </authorList>
    </citation>
    <scope>NUCLEOTIDE SEQUENCE [LARGE SCALE GENOMIC DNA]</scope>
    <source>
        <strain evidence="13">A2</strain>
        <strain evidence="14">A3</strain>
        <strain evidence="15">A5</strain>
    </source>
</reference>